<keyword evidence="2" id="KW-0805">Transcription regulation</keyword>
<dbReference type="PROSITE" id="PS50931">
    <property type="entry name" value="HTH_LYSR"/>
    <property type="match status" value="1"/>
</dbReference>
<keyword evidence="4" id="KW-0804">Transcription</keyword>
<dbReference type="GO" id="GO:0010628">
    <property type="term" value="P:positive regulation of gene expression"/>
    <property type="evidence" value="ECO:0007669"/>
    <property type="project" value="TreeGrafter"/>
</dbReference>
<comment type="similarity">
    <text evidence="1">Belongs to the LysR transcriptional regulatory family.</text>
</comment>
<evidence type="ECO:0000259" key="5">
    <source>
        <dbReference type="PROSITE" id="PS50931"/>
    </source>
</evidence>
<dbReference type="PANTHER" id="PTHR30427">
    <property type="entry name" value="TRANSCRIPTIONAL ACTIVATOR PROTEIN LYSR"/>
    <property type="match status" value="1"/>
</dbReference>
<dbReference type="Gene3D" id="3.40.190.290">
    <property type="match status" value="1"/>
</dbReference>
<dbReference type="SUPFAM" id="SSF53850">
    <property type="entry name" value="Periplasmic binding protein-like II"/>
    <property type="match status" value="1"/>
</dbReference>
<gene>
    <name evidence="6" type="ORF">BIZ92_29655</name>
</gene>
<dbReference type="AlphaFoldDB" id="A0A1R1JR43"/>
<evidence type="ECO:0000256" key="3">
    <source>
        <dbReference type="ARBA" id="ARBA00023125"/>
    </source>
</evidence>
<evidence type="ECO:0000313" key="6">
    <source>
        <dbReference type="EMBL" id="OMG83831.1"/>
    </source>
</evidence>
<dbReference type="SUPFAM" id="SSF46785">
    <property type="entry name" value="Winged helix' DNA-binding domain"/>
    <property type="match status" value="1"/>
</dbReference>
<dbReference type="Gene3D" id="1.10.10.10">
    <property type="entry name" value="Winged helix-like DNA-binding domain superfamily/Winged helix DNA-binding domain"/>
    <property type="match status" value="1"/>
</dbReference>
<protein>
    <recommendedName>
        <fullName evidence="5">HTH lysR-type domain-containing protein</fullName>
    </recommendedName>
</protein>
<dbReference type="Proteomes" id="UP000187251">
    <property type="component" value="Unassembled WGS sequence"/>
</dbReference>
<name>A0A1R1JR43_ALCXX</name>
<evidence type="ECO:0000256" key="2">
    <source>
        <dbReference type="ARBA" id="ARBA00023015"/>
    </source>
</evidence>
<keyword evidence="3" id="KW-0238">DNA-binding</keyword>
<proteinExistence type="inferred from homology"/>
<dbReference type="PANTHER" id="PTHR30427:SF1">
    <property type="entry name" value="TRANSCRIPTIONAL ACTIVATOR PROTEIN LYSR"/>
    <property type="match status" value="1"/>
</dbReference>
<reference evidence="6 7" key="1">
    <citation type="submission" date="2016-09" db="EMBL/GenBank/DDBJ databases">
        <title>Phylogenomics of Achromobacter.</title>
        <authorList>
            <person name="Jeukens J."/>
            <person name="Freschi L."/>
            <person name="Vincent A.T."/>
            <person name="Emond-Rheault J.-G."/>
            <person name="Kukavica-Ibrulj I."/>
            <person name="Charette S.J."/>
            <person name="Levesque R.C."/>
        </authorList>
    </citation>
    <scope>NUCLEOTIDE SEQUENCE [LARGE SCALE GENOMIC DNA]</scope>
    <source>
        <strain evidence="6 7">AUS488</strain>
    </source>
</reference>
<dbReference type="Pfam" id="PF00126">
    <property type="entry name" value="HTH_1"/>
    <property type="match status" value="1"/>
</dbReference>
<accession>A0A1R1JR43</accession>
<dbReference type="Pfam" id="PF03466">
    <property type="entry name" value="LysR_substrate"/>
    <property type="match status" value="1"/>
</dbReference>
<evidence type="ECO:0000256" key="4">
    <source>
        <dbReference type="ARBA" id="ARBA00023163"/>
    </source>
</evidence>
<dbReference type="InterPro" id="IPR000847">
    <property type="entry name" value="LysR_HTH_N"/>
</dbReference>
<evidence type="ECO:0000313" key="7">
    <source>
        <dbReference type="Proteomes" id="UP000187251"/>
    </source>
</evidence>
<dbReference type="GO" id="GO:0009089">
    <property type="term" value="P:lysine biosynthetic process via diaminopimelate"/>
    <property type="evidence" value="ECO:0007669"/>
    <property type="project" value="TreeGrafter"/>
</dbReference>
<sequence length="283" mass="31225">MITGSITEAAKMLFITQPSASRILGAAEARLGFPLFDRVKGRLFPTPEARRIYREVEVAYAGVQRVDDIARAISEGKSGRLNVVCSPSLGAHLVPRAIARFKAEYPSLPVHFEPLTYNNLVPRVLLGEDYLGVSMFPVTSPNVHSHPLLDARLVCISPKGWLGMEKFTSIDEIIKFPWIGYGRDTPLGEIVGSVFEDRGQPSPIVEVRSAISACALVKERLGVAIVDPFCLDDDLRAFVDVRVLSPARQLRVAAIHSTDEPLSHAARMFIRTLEHILNAHLPR</sequence>
<organism evidence="6 7">
    <name type="scientific">Alcaligenes xylosoxydans xylosoxydans</name>
    <name type="common">Achromobacter xylosoxidans</name>
    <dbReference type="NCBI Taxonomy" id="85698"/>
    <lineage>
        <taxon>Bacteria</taxon>
        <taxon>Pseudomonadati</taxon>
        <taxon>Pseudomonadota</taxon>
        <taxon>Betaproteobacteria</taxon>
        <taxon>Burkholderiales</taxon>
        <taxon>Alcaligenaceae</taxon>
        <taxon>Achromobacter</taxon>
    </lineage>
</organism>
<dbReference type="GO" id="GO:0043565">
    <property type="term" value="F:sequence-specific DNA binding"/>
    <property type="evidence" value="ECO:0007669"/>
    <property type="project" value="TreeGrafter"/>
</dbReference>
<comment type="caution">
    <text evidence="6">The sequence shown here is derived from an EMBL/GenBank/DDBJ whole genome shotgun (WGS) entry which is preliminary data.</text>
</comment>
<dbReference type="GO" id="GO:0003700">
    <property type="term" value="F:DNA-binding transcription factor activity"/>
    <property type="evidence" value="ECO:0007669"/>
    <property type="project" value="InterPro"/>
</dbReference>
<dbReference type="InterPro" id="IPR036388">
    <property type="entry name" value="WH-like_DNA-bd_sf"/>
</dbReference>
<evidence type="ECO:0000256" key="1">
    <source>
        <dbReference type="ARBA" id="ARBA00009437"/>
    </source>
</evidence>
<dbReference type="InterPro" id="IPR005119">
    <property type="entry name" value="LysR_subst-bd"/>
</dbReference>
<dbReference type="InterPro" id="IPR036390">
    <property type="entry name" value="WH_DNA-bd_sf"/>
</dbReference>
<feature type="domain" description="HTH lysR-type" evidence="5">
    <location>
        <begin position="1"/>
        <end position="46"/>
    </location>
</feature>
<dbReference type="EMBL" id="MJMN01000022">
    <property type="protein sequence ID" value="OMG83831.1"/>
    <property type="molecule type" value="Genomic_DNA"/>
</dbReference>